<dbReference type="OrthoDB" id="2963168at2759"/>
<reference evidence="1 2" key="1">
    <citation type="submission" date="2014-04" db="EMBL/GenBank/DDBJ databases">
        <authorList>
            <consortium name="DOE Joint Genome Institute"/>
            <person name="Kuo A."/>
            <person name="Zuccaro A."/>
            <person name="Kohler A."/>
            <person name="Nagy L.G."/>
            <person name="Floudas D."/>
            <person name="Copeland A."/>
            <person name="Barry K.W."/>
            <person name="Cichocki N."/>
            <person name="Veneault-Fourrey C."/>
            <person name="LaButti K."/>
            <person name="Lindquist E.A."/>
            <person name="Lipzen A."/>
            <person name="Lundell T."/>
            <person name="Morin E."/>
            <person name="Murat C."/>
            <person name="Sun H."/>
            <person name="Tunlid A."/>
            <person name="Henrissat B."/>
            <person name="Grigoriev I.V."/>
            <person name="Hibbett D.S."/>
            <person name="Martin F."/>
            <person name="Nordberg H.P."/>
            <person name="Cantor M.N."/>
            <person name="Hua S.X."/>
        </authorList>
    </citation>
    <scope>NUCLEOTIDE SEQUENCE [LARGE SCALE GENOMIC DNA]</scope>
    <source>
        <strain evidence="1 2">MAFF 305830</strain>
    </source>
</reference>
<dbReference type="CDD" id="cd10170">
    <property type="entry name" value="ASKHA_NBD_HSP70"/>
    <property type="match status" value="1"/>
</dbReference>
<dbReference type="Gene3D" id="3.90.640.10">
    <property type="entry name" value="Actin, Chain A, domain 4"/>
    <property type="match status" value="1"/>
</dbReference>
<dbReference type="Proteomes" id="UP000054097">
    <property type="component" value="Unassembled WGS sequence"/>
</dbReference>
<name>A0A0C3A691_SERVB</name>
<proteinExistence type="predicted"/>
<protein>
    <submittedName>
        <fullName evidence="1">Uncharacterized protein</fullName>
    </submittedName>
</protein>
<dbReference type="InterPro" id="IPR043129">
    <property type="entry name" value="ATPase_NBD"/>
</dbReference>
<organism evidence="1 2">
    <name type="scientific">Serendipita vermifera MAFF 305830</name>
    <dbReference type="NCBI Taxonomy" id="933852"/>
    <lineage>
        <taxon>Eukaryota</taxon>
        <taxon>Fungi</taxon>
        <taxon>Dikarya</taxon>
        <taxon>Basidiomycota</taxon>
        <taxon>Agaricomycotina</taxon>
        <taxon>Agaricomycetes</taxon>
        <taxon>Sebacinales</taxon>
        <taxon>Serendipitaceae</taxon>
        <taxon>Serendipita</taxon>
    </lineage>
</organism>
<dbReference type="AlphaFoldDB" id="A0A0C3A691"/>
<dbReference type="PANTHER" id="PTHR14187:SF5">
    <property type="entry name" value="HEAT SHOCK 70 KDA PROTEIN 12A"/>
    <property type="match status" value="1"/>
</dbReference>
<dbReference type="PANTHER" id="PTHR14187">
    <property type="entry name" value="ALPHA KINASE/ELONGATION FACTOR 2 KINASE"/>
    <property type="match status" value="1"/>
</dbReference>
<reference evidence="2" key="2">
    <citation type="submission" date="2015-01" db="EMBL/GenBank/DDBJ databases">
        <title>Evolutionary Origins and Diversification of the Mycorrhizal Mutualists.</title>
        <authorList>
            <consortium name="DOE Joint Genome Institute"/>
            <consortium name="Mycorrhizal Genomics Consortium"/>
            <person name="Kohler A."/>
            <person name="Kuo A."/>
            <person name="Nagy L.G."/>
            <person name="Floudas D."/>
            <person name="Copeland A."/>
            <person name="Barry K.W."/>
            <person name="Cichocki N."/>
            <person name="Veneault-Fourrey C."/>
            <person name="LaButti K."/>
            <person name="Lindquist E.A."/>
            <person name="Lipzen A."/>
            <person name="Lundell T."/>
            <person name="Morin E."/>
            <person name="Murat C."/>
            <person name="Riley R."/>
            <person name="Ohm R."/>
            <person name="Sun H."/>
            <person name="Tunlid A."/>
            <person name="Henrissat B."/>
            <person name="Grigoriev I.V."/>
            <person name="Hibbett D.S."/>
            <person name="Martin F."/>
        </authorList>
    </citation>
    <scope>NUCLEOTIDE SEQUENCE [LARGE SCALE GENOMIC DNA]</scope>
    <source>
        <strain evidence="2">MAFF 305830</strain>
    </source>
</reference>
<accession>A0A0C3A691</accession>
<dbReference type="STRING" id="933852.A0A0C3A691"/>
<keyword evidence="2" id="KW-1185">Reference proteome</keyword>
<dbReference type="HOGENOM" id="CLU_009958_4_1_1"/>
<dbReference type="EMBL" id="KN824467">
    <property type="protein sequence ID" value="KIM20155.1"/>
    <property type="molecule type" value="Genomic_DNA"/>
</dbReference>
<evidence type="ECO:0000313" key="1">
    <source>
        <dbReference type="EMBL" id="KIM20155.1"/>
    </source>
</evidence>
<dbReference type="SUPFAM" id="SSF53067">
    <property type="entry name" value="Actin-like ATPase domain"/>
    <property type="match status" value="2"/>
</dbReference>
<dbReference type="Gene3D" id="3.30.420.40">
    <property type="match status" value="2"/>
</dbReference>
<sequence>MSSYYSDKLYEGKETIVVAMDIGTTHSAVSFVYLSPGSRPQGKMVAHWPGQPHWNGAAKVPTLVSYENGLVKGYGLEAEKDFEEYPENVARWFKLHLHPAAMKIPNAEAETFETPPLPKKITIEQVYVDFMQYMMVNTHKFFEMTTPNGEEIWARLRDTATIVLATPNGWTFNEQEILRRAAIKASLVTGENARRLLRFVTEAEASVHYALANHSLAWLQHRAVFAVIDCGGSTVDTTVYRCTSINPLRLKETCPSECVQAGGIYVNRKITQMLKDKIYGTSFDDPEILRSMMRAFEAELKPSFDDTMEKYELKFGSLRDHDPTIGIQKGRITLSRQDLATIFDSVTNQILGSCLNTLINQKTKHAILVGGFAESPYVRKVLSRALRHNGIQVIMVGDYTRKAAAEGAIITYIKQFVSARAVKATYGGCVRQNYDKKLHHDRKQAAKIYPDGQMRVDDAFHTWVTKGTVLQETSAYKLPYHLAWDANTRQEDLIGSLGTTGIEVFAWDGDGTSTWCKDEGGKVIKGMRLICTLCADLSALAKGLRVVNGFRGKRHYRVDYIVCVYFGDTQLRATLQWKEGRTFRESEVNVISDVF</sequence>
<evidence type="ECO:0000313" key="2">
    <source>
        <dbReference type="Proteomes" id="UP000054097"/>
    </source>
</evidence>
<gene>
    <name evidence="1" type="ORF">M408DRAFT_334111</name>
</gene>